<dbReference type="GO" id="GO:0030145">
    <property type="term" value="F:manganese ion binding"/>
    <property type="evidence" value="ECO:0007669"/>
    <property type="project" value="UniProtKB-UniRule"/>
</dbReference>
<comment type="catalytic activity">
    <reaction evidence="6">
        <text>isochorismate + 2-oxoglutarate + H(+) = 5-enolpyruvoyl-6-hydroxy-2-succinyl-cyclohex-3-ene-1-carboxylate + CO2</text>
        <dbReference type="Rhea" id="RHEA:25593"/>
        <dbReference type="ChEBI" id="CHEBI:15378"/>
        <dbReference type="ChEBI" id="CHEBI:16526"/>
        <dbReference type="ChEBI" id="CHEBI:16810"/>
        <dbReference type="ChEBI" id="CHEBI:29780"/>
        <dbReference type="ChEBI" id="CHEBI:58818"/>
        <dbReference type="EC" id="2.2.1.9"/>
    </reaction>
</comment>
<dbReference type="Pfam" id="PF02776">
    <property type="entry name" value="TPP_enzyme_N"/>
    <property type="match status" value="1"/>
</dbReference>
<comment type="pathway">
    <text evidence="6">Quinol/quinone metabolism; menaquinone biosynthesis.</text>
</comment>
<keyword evidence="6" id="KW-0474">Menaquinone biosynthesis</keyword>
<sequence>MNPSMAFATVLIDELVRHGVRDIVLAPGSRSAPLAYAALEAEKAGRLRLHVRIDERSAGFLALGMAKIRRIPVPIITTSGTAVANLHPAVLEAHHAHVPMLVLSADRPPEMRAVGANQTTDQVKIFGNSTRWFYEFGVPERRAGQQDWWRSIVGRALAEATGIPAGDAGPVHLNIPLRAPLVPDVDSEGWPEDLSGLPRGESWLNIRQVDSHRAVAAGPGIAPVPRTLVVLGDLPEPSMAAEVAELADAAGWPVIAEPFGQYHRGRVTPHGALILRATEWLERNRPERVLVAGRTTLDREVGKLLRHPDVSVEVVTAGTSWAGSSHHTRRVHAWEDIERSRTAVASCADRAWSARWRRASTALSEAATPLIEGSWPSGMTVARTVVHNLPDGSAIVIGPSNIVRDLDLARNPNRIAREVVSVANRGLAGIDGMVSTAAGVALSRPERPTYALMGDLTFLHDGNALLIGPDNDKPDLTIVVLNDDGGGIFSTLEPGQDHLTDSFERIFGTPTGANLELVCRARSTQYELITDRDTLADRIANPSKGVRVLEVRIERSAERPLHERLAEVARHALAELD</sequence>
<comment type="cofactor">
    <cofactor evidence="6">
        <name>thiamine diphosphate</name>
        <dbReference type="ChEBI" id="CHEBI:58937"/>
    </cofactor>
    <text evidence="6">Binds 1 thiamine pyrophosphate per subunit.</text>
</comment>
<keyword evidence="10" id="KW-1185">Reference proteome</keyword>
<dbReference type="PANTHER" id="PTHR42916">
    <property type="entry name" value="2-SUCCINYL-5-ENOLPYRUVYL-6-HYDROXY-3-CYCLOHEXENE-1-CARBOXYLATE SYNTHASE"/>
    <property type="match status" value="1"/>
</dbReference>
<reference evidence="9 10" key="1">
    <citation type="submission" date="2019-06" db="EMBL/GenBank/DDBJ databases">
        <title>Sequencing the genomes of 1000 actinobacteria strains.</title>
        <authorList>
            <person name="Klenk H.-P."/>
        </authorList>
    </citation>
    <scope>NUCLEOTIDE SEQUENCE [LARGE SCALE GENOMIC DNA]</scope>
    <source>
        <strain evidence="9 10">DSM 19828</strain>
    </source>
</reference>
<accession>A0A542EDU4</accession>
<name>A0A542EDU4_9MICO</name>
<dbReference type="Gene3D" id="3.40.50.1220">
    <property type="entry name" value="TPP-binding domain"/>
    <property type="match status" value="1"/>
</dbReference>
<comment type="similarity">
    <text evidence="6">Belongs to the TPP enzyme family. MenD subfamily.</text>
</comment>
<keyword evidence="2 6" id="KW-0479">Metal-binding</keyword>
<dbReference type="NCBIfam" id="TIGR00173">
    <property type="entry name" value="menD"/>
    <property type="match status" value="1"/>
</dbReference>
<dbReference type="EC" id="2.2.1.9" evidence="6"/>
<dbReference type="EMBL" id="VFMO01000001">
    <property type="protein sequence ID" value="TQJ13470.1"/>
    <property type="molecule type" value="Genomic_DNA"/>
</dbReference>
<dbReference type="UniPathway" id="UPA00079"/>
<feature type="domain" description="Thiamine pyrophosphate enzyme N-terminal TPP-binding" evidence="8">
    <location>
        <begin position="5"/>
        <end position="124"/>
    </location>
</feature>
<proteinExistence type="inferred from homology"/>
<dbReference type="GO" id="GO:0000287">
    <property type="term" value="F:magnesium ion binding"/>
    <property type="evidence" value="ECO:0007669"/>
    <property type="project" value="UniProtKB-UniRule"/>
</dbReference>
<evidence type="ECO:0000313" key="9">
    <source>
        <dbReference type="EMBL" id="TQJ13470.1"/>
    </source>
</evidence>
<keyword evidence="1 6" id="KW-0808">Transferase</keyword>
<dbReference type="UniPathway" id="UPA01057">
    <property type="reaction ID" value="UER00164"/>
</dbReference>
<dbReference type="Gene3D" id="3.40.50.970">
    <property type="match status" value="2"/>
</dbReference>
<feature type="domain" description="Thiamine pyrophosphate enzyme TPP-binding" evidence="7">
    <location>
        <begin position="426"/>
        <end position="490"/>
    </location>
</feature>
<evidence type="ECO:0000256" key="4">
    <source>
        <dbReference type="ARBA" id="ARBA00023052"/>
    </source>
</evidence>
<dbReference type="RefSeq" id="WP_170221690.1">
    <property type="nucleotide sequence ID" value="NZ_BAABCI010000015.1"/>
</dbReference>
<dbReference type="SUPFAM" id="SSF52518">
    <property type="entry name" value="Thiamin diphosphate-binding fold (THDP-binding)"/>
    <property type="match status" value="2"/>
</dbReference>
<dbReference type="CDD" id="cd07037">
    <property type="entry name" value="TPP_PYR_MenD"/>
    <property type="match status" value="1"/>
</dbReference>
<keyword evidence="3 6" id="KW-0460">Magnesium</keyword>
<protein>
    <recommendedName>
        <fullName evidence="6">2-succinyl-5-enolpyruvyl-6-hydroxy-3-cyclohexene-1-carboxylate synthase</fullName>
        <shortName evidence="6">SEPHCHC synthase</shortName>
        <ecNumber evidence="6">2.2.1.9</ecNumber>
    </recommendedName>
    <alternativeName>
        <fullName evidence="6">Menaquinone biosynthesis protein MenD</fullName>
    </alternativeName>
</protein>
<dbReference type="GO" id="GO:0030976">
    <property type="term" value="F:thiamine pyrophosphate binding"/>
    <property type="evidence" value="ECO:0007669"/>
    <property type="project" value="UniProtKB-UniRule"/>
</dbReference>
<evidence type="ECO:0000256" key="3">
    <source>
        <dbReference type="ARBA" id="ARBA00022842"/>
    </source>
</evidence>
<dbReference type="CDD" id="cd02009">
    <property type="entry name" value="TPP_SHCHC_synthase"/>
    <property type="match status" value="1"/>
</dbReference>
<dbReference type="InterPro" id="IPR004433">
    <property type="entry name" value="MenaQ_synth_MenD"/>
</dbReference>
<keyword evidence="4 6" id="KW-0786">Thiamine pyrophosphate</keyword>
<comment type="caution">
    <text evidence="9">The sequence shown here is derived from an EMBL/GenBank/DDBJ whole genome shotgun (WGS) entry which is preliminary data.</text>
</comment>
<comment type="subunit">
    <text evidence="6">Homodimer.</text>
</comment>
<gene>
    <name evidence="6" type="primary">menD</name>
    <name evidence="9" type="ORF">FB459_0888</name>
</gene>
<dbReference type="InterPro" id="IPR011766">
    <property type="entry name" value="TPP_enzyme_TPP-bd"/>
</dbReference>
<evidence type="ECO:0000256" key="1">
    <source>
        <dbReference type="ARBA" id="ARBA00022679"/>
    </source>
</evidence>
<dbReference type="InterPro" id="IPR029061">
    <property type="entry name" value="THDP-binding"/>
</dbReference>
<dbReference type="PIRSF" id="PIRSF004983">
    <property type="entry name" value="MenD"/>
    <property type="match status" value="1"/>
</dbReference>
<dbReference type="GO" id="GO:0009234">
    <property type="term" value="P:menaquinone biosynthetic process"/>
    <property type="evidence" value="ECO:0007669"/>
    <property type="project" value="UniProtKB-UniRule"/>
</dbReference>
<evidence type="ECO:0000259" key="7">
    <source>
        <dbReference type="Pfam" id="PF02775"/>
    </source>
</evidence>
<dbReference type="Pfam" id="PF02775">
    <property type="entry name" value="TPP_enzyme_C"/>
    <property type="match status" value="1"/>
</dbReference>
<evidence type="ECO:0000313" key="10">
    <source>
        <dbReference type="Proteomes" id="UP000320806"/>
    </source>
</evidence>
<evidence type="ECO:0000256" key="2">
    <source>
        <dbReference type="ARBA" id="ARBA00022723"/>
    </source>
</evidence>
<evidence type="ECO:0000259" key="8">
    <source>
        <dbReference type="Pfam" id="PF02776"/>
    </source>
</evidence>
<evidence type="ECO:0000256" key="6">
    <source>
        <dbReference type="HAMAP-Rule" id="MF_01659"/>
    </source>
</evidence>
<dbReference type="GO" id="GO:0070204">
    <property type="term" value="F:2-succinyl-5-enolpyruvyl-6-hydroxy-3-cyclohexene-1-carboxylic-acid synthase activity"/>
    <property type="evidence" value="ECO:0007669"/>
    <property type="project" value="UniProtKB-UniRule"/>
</dbReference>
<dbReference type="PANTHER" id="PTHR42916:SF1">
    <property type="entry name" value="PROTEIN PHYLLO, CHLOROPLASTIC"/>
    <property type="match status" value="1"/>
</dbReference>
<dbReference type="HAMAP" id="MF_01659">
    <property type="entry name" value="MenD"/>
    <property type="match status" value="1"/>
</dbReference>
<dbReference type="Proteomes" id="UP000320806">
    <property type="component" value="Unassembled WGS sequence"/>
</dbReference>
<organism evidence="9 10">
    <name type="scientific">Yimella lutea</name>
    <dbReference type="NCBI Taxonomy" id="587872"/>
    <lineage>
        <taxon>Bacteria</taxon>
        <taxon>Bacillati</taxon>
        <taxon>Actinomycetota</taxon>
        <taxon>Actinomycetes</taxon>
        <taxon>Micrococcales</taxon>
        <taxon>Dermacoccaceae</taxon>
        <taxon>Yimella</taxon>
    </lineage>
</organism>
<evidence type="ECO:0000256" key="5">
    <source>
        <dbReference type="ARBA" id="ARBA00023211"/>
    </source>
</evidence>
<keyword evidence="5 6" id="KW-0464">Manganese</keyword>
<dbReference type="AlphaFoldDB" id="A0A542EDU4"/>
<comment type="function">
    <text evidence="6">Catalyzes the thiamine diphosphate-dependent decarboxylation of 2-oxoglutarate and the subsequent addition of the resulting succinic semialdehyde-thiamine pyrophosphate anion to isochorismate to yield 2-succinyl-5-enolpyruvyl-6-hydroxy-3-cyclohexene-1-carboxylate (SEPHCHC).</text>
</comment>
<dbReference type="InterPro" id="IPR012001">
    <property type="entry name" value="Thiamin_PyroP_enz_TPP-bd_dom"/>
</dbReference>
<comment type="pathway">
    <text evidence="6">Quinol/quinone metabolism; 1,4-dihydroxy-2-naphthoate biosynthesis; 1,4-dihydroxy-2-naphthoate from chorismate: step 2/7.</text>
</comment>
<comment type="cofactor">
    <cofactor evidence="6">
        <name>Mg(2+)</name>
        <dbReference type="ChEBI" id="CHEBI:18420"/>
    </cofactor>
    <cofactor evidence="6">
        <name>Mn(2+)</name>
        <dbReference type="ChEBI" id="CHEBI:29035"/>
    </cofactor>
</comment>